<protein>
    <recommendedName>
        <fullName evidence="8">Pseudouridine-5'-phosphate glycosidase</fullName>
    </recommendedName>
</protein>
<keyword evidence="3" id="KW-0464">Manganese</keyword>
<sequence>MPYPDNVRTAIEVENVIRHHGAIPATIAILHGIIHIGLDRDSLEEIGRAGLSCVKCSRRNLPHVISKKLHGSTTVAATMFLAHKAGLKFFVTGGIGGVHRGAEETWDVSADLIELGRTPVTVICAGAKSILDIPKTLEYLETQGVPVVGFGTDHFPAFFSPSSGCEVMCRLDTPRECADMMRANESLGLNNGILIGVPLQETDIAVNSEAAIQTALVEAKDQRIIGARVTPFLLQRVNELSGGESLKANIALIKNNAMIGALIAKEYNLADQENNSNLRNEERND</sequence>
<evidence type="ECO:0000313" key="7">
    <source>
        <dbReference type="Proteomes" id="UP001162131"/>
    </source>
</evidence>
<evidence type="ECO:0000256" key="4">
    <source>
        <dbReference type="ARBA" id="ARBA00023239"/>
    </source>
</evidence>
<dbReference type="EMBL" id="CAJZBQ010000018">
    <property type="protein sequence ID" value="CAG9317758.1"/>
    <property type="molecule type" value="Genomic_DNA"/>
</dbReference>
<reference evidence="6" key="1">
    <citation type="submission" date="2021-09" db="EMBL/GenBank/DDBJ databases">
        <authorList>
            <consortium name="AG Swart"/>
            <person name="Singh M."/>
            <person name="Singh A."/>
            <person name="Seah K."/>
            <person name="Emmerich C."/>
        </authorList>
    </citation>
    <scope>NUCLEOTIDE SEQUENCE</scope>
    <source>
        <strain evidence="6">ATCC30299</strain>
    </source>
</reference>
<evidence type="ECO:0000313" key="6">
    <source>
        <dbReference type="EMBL" id="CAG9317758.1"/>
    </source>
</evidence>
<keyword evidence="4" id="KW-0456">Lyase</keyword>
<comment type="caution">
    <text evidence="6">The sequence shown here is derived from an EMBL/GenBank/DDBJ whole genome shotgun (WGS) entry which is preliminary data.</text>
</comment>
<dbReference type="InterPro" id="IPR022830">
    <property type="entry name" value="Indigdn_synthA-like"/>
</dbReference>
<evidence type="ECO:0008006" key="8">
    <source>
        <dbReference type="Google" id="ProtNLM"/>
    </source>
</evidence>
<keyword evidence="2" id="KW-0378">Hydrolase</keyword>
<proteinExistence type="predicted"/>
<dbReference type="GO" id="GO:0046872">
    <property type="term" value="F:metal ion binding"/>
    <property type="evidence" value="ECO:0007669"/>
    <property type="project" value="UniProtKB-KW"/>
</dbReference>
<dbReference type="InterPro" id="IPR007342">
    <property type="entry name" value="PsuG"/>
</dbReference>
<dbReference type="GO" id="GO:0016798">
    <property type="term" value="F:hydrolase activity, acting on glycosyl bonds"/>
    <property type="evidence" value="ECO:0007669"/>
    <property type="project" value="UniProtKB-KW"/>
</dbReference>
<evidence type="ECO:0000256" key="5">
    <source>
        <dbReference type="ARBA" id="ARBA00023295"/>
    </source>
</evidence>
<evidence type="ECO:0000256" key="3">
    <source>
        <dbReference type="ARBA" id="ARBA00023211"/>
    </source>
</evidence>
<keyword evidence="1" id="KW-0479">Metal-binding</keyword>
<gene>
    <name evidence="6" type="ORF">BSTOLATCC_MIC19000</name>
</gene>
<dbReference type="AlphaFoldDB" id="A0AAU9J7P5"/>
<organism evidence="6 7">
    <name type="scientific">Blepharisma stoltei</name>
    <dbReference type="NCBI Taxonomy" id="1481888"/>
    <lineage>
        <taxon>Eukaryota</taxon>
        <taxon>Sar</taxon>
        <taxon>Alveolata</taxon>
        <taxon>Ciliophora</taxon>
        <taxon>Postciliodesmatophora</taxon>
        <taxon>Heterotrichea</taxon>
        <taxon>Heterotrichida</taxon>
        <taxon>Blepharismidae</taxon>
        <taxon>Blepharisma</taxon>
    </lineage>
</organism>
<keyword evidence="5" id="KW-0326">Glycosidase</keyword>
<evidence type="ECO:0000256" key="2">
    <source>
        <dbReference type="ARBA" id="ARBA00022801"/>
    </source>
</evidence>
<keyword evidence="7" id="KW-1185">Reference proteome</keyword>
<dbReference type="Proteomes" id="UP001162131">
    <property type="component" value="Unassembled WGS sequence"/>
</dbReference>
<evidence type="ECO:0000256" key="1">
    <source>
        <dbReference type="ARBA" id="ARBA00022723"/>
    </source>
</evidence>
<name>A0AAU9J7P5_9CILI</name>
<dbReference type="PANTHER" id="PTHR42909:SF1">
    <property type="entry name" value="CARBOHYDRATE KINASE PFKB DOMAIN-CONTAINING PROTEIN"/>
    <property type="match status" value="1"/>
</dbReference>
<dbReference type="SUPFAM" id="SSF110581">
    <property type="entry name" value="Indigoidine synthase A-like"/>
    <property type="match status" value="1"/>
</dbReference>
<dbReference type="Gene3D" id="3.40.1790.10">
    <property type="entry name" value="Indigoidine synthase domain"/>
    <property type="match status" value="1"/>
</dbReference>
<accession>A0AAU9J7P5</accession>
<dbReference type="GO" id="GO:0004730">
    <property type="term" value="F:pseudouridylate synthase activity"/>
    <property type="evidence" value="ECO:0007669"/>
    <property type="project" value="InterPro"/>
</dbReference>
<dbReference type="PANTHER" id="PTHR42909">
    <property type="entry name" value="ZGC:136858"/>
    <property type="match status" value="1"/>
</dbReference>
<dbReference type="GO" id="GO:0005737">
    <property type="term" value="C:cytoplasm"/>
    <property type="evidence" value="ECO:0007669"/>
    <property type="project" value="TreeGrafter"/>
</dbReference>
<dbReference type="Pfam" id="PF04227">
    <property type="entry name" value="Indigoidine_A"/>
    <property type="match status" value="1"/>
</dbReference>